<dbReference type="GO" id="GO:0020037">
    <property type="term" value="F:heme binding"/>
    <property type="evidence" value="ECO:0007669"/>
    <property type="project" value="UniProtKB-UniRule"/>
</dbReference>
<gene>
    <name evidence="7" type="ORF">M427DRAFT_433360</name>
</gene>
<dbReference type="GO" id="GO:0004601">
    <property type="term" value="F:peroxidase activity"/>
    <property type="evidence" value="ECO:0007669"/>
    <property type="project" value="UniProtKB-KW"/>
</dbReference>
<dbReference type="EMBL" id="KQ965737">
    <property type="protein sequence ID" value="KXS19924.1"/>
    <property type="molecule type" value="Genomic_DNA"/>
</dbReference>
<keyword evidence="3 5" id="KW-0560">Oxidoreductase</keyword>
<organism evidence="7 8">
    <name type="scientific">Gonapodya prolifera (strain JEL478)</name>
    <name type="common">Monoblepharis prolifera</name>
    <dbReference type="NCBI Taxonomy" id="1344416"/>
    <lineage>
        <taxon>Eukaryota</taxon>
        <taxon>Fungi</taxon>
        <taxon>Fungi incertae sedis</taxon>
        <taxon>Chytridiomycota</taxon>
        <taxon>Chytridiomycota incertae sedis</taxon>
        <taxon>Monoblepharidomycetes</taxon>
        <taxon>Monoblepharidales</taxon>
        <taxon>Gonapodyaceae</taxon>
        <taxon>Gonapodya</taxon>
    </lineage>
</organism>
<dbReference type="InterPro" id="IPR044831">
    <property type="entry name" value="Ccp1-like"/>
</dbReference>
<evidence type="ECO:0000256" key="5">
    <source>
        <dbReference type="RuleBase" id="RU363051"/>
    </source>
</evidence>
<accession>A0A139ATA7</accession>
<reference evidence="7 8" key="1">
    <citation type="journal article" date="2015" name="Genome Biol. Evol.">
        <title>Phylogenomic analyses indicate that early fungi evolved digesting cell walls of algal ancestors of land plants.</title>
        <authorList>
            <person name="Chang Y."/>
            <person name="Wang S."/>
            <person name="Sekimoto S."/>
            <person name="Aerts A.L."/>
            <person name="Choi C."/>
            <person name="Clum A."/>
            <person name="LaButti K.M."/>
            <person name="Lindquist E.A."/>
            <person name="Yee Ngan C."/>
            <person name="Ohm R.A."/>
            <person name="Salamov A.A."/>
            <person name="Grigoriev I.V."/>
            <person name="Spatafora J.W."/>
            <person name="Berbee M.L."/>
        </authorList>
    </citation>
    <scope>NUCLEOTIDE SEQUENCE [LARGE SCALE GENOMIC DNA]</scope>
    <source>
        <strain evidence="7 8">JEL478</strain>
    </source>
</reference>
<dbReference type="GO" id="GO:0000302">
    <property type="term" value="P:response to reactive oxygen species"/>
    <property type="evidence" value="ECO:0007669"/>
    <property type="project" value="TreeGrafter"/>
</dbReference>
<dbReference type="SUPFAM" id="SSF48113">
    <property type="entry name" value="Heme-dependent peroxidases"/>
    <property type="match status" value="1"/>
</dbReference>
<keyword evidence="2" id="KW-0479">Metal-binding</keyword>
<name>A0A139ATA7_GONPJ</name>
<dbReference type="PANTHER" id="PTHR31356">
    <property type="entry name" value="THYLAKOID LUMENAL 29 KDA PROTEIN, CHLOROPLASTIC-RELATED"/>
    <property type="match status" value="1"/>
</dbReference>
<dbReference type="EC" id="1.11.1.-" evidence="5"/>
<evidence type="ECO:0000256" key="1">
    <source>
        <dbReference type="ARBA" id="ARBA00022559"/>
    </source>
</evidence>
<proteinExistence type="inferred from homology"/>
<keyword evidence="8" id="KW-1185">Reference proteome</keyword>
<dbReference type="InterPro" id="IPR010255">
    <property type="entry name" value="Haem_peroxidase_sf"/>
</dbReference>
<sequence>MTDPIDCNAWNIYFNLTMTLDYTNGTAVNIGLRGPFIRALFHDAGTYNPADGSGGMDGSLIHELTDRKDNLGLEKTAQWVEELFSSQKAECSWLSRADIISMGAFIAMSSPNYTTPYYTGNSLAVTPIALPFLIGRVDTNTANPTGRLPAANQSATDVLTRFTNDFGFTVEEAAAIVSASHSVGGINIGGRHTDPPVGTQYQTFFLGTIDGPKAIVDNKAINRAIGGIALIPADNQMAKLSATSSFMSNFNANLTALYAAYYPAALKMSLLGQNANAMRTWTPPLPL</sequence>
<dbReference type="CDD" id="cd00314">
    <property type="entry name" value="plant_peroxidase_like"/>
    <property type="match status" value="1"/>
</dbReference>
<evidence type="ECO:0000256" key="2">
    <source>
        <dbReference type="ARBA" id="ARBA00022617"/>
    </source>
</evidence>
<dbReference type="Proteomes" id="UP000070544">
    <property type="component" value="Unassembled WGS sequence"/>
</dbReference>
<evidence type="ECO:0000259" key="6">
    <source>
        <dbReference type="PROSITE" id="PS50873"/>
    </source>
</evidence>
<dbReference type="AlphaFoldDB" id="A0A139ATA7"/>
<keyword evidence="2" id="KW-0408">Iron</keyword>
<dbReference type="PROSITE" id="PS50873">
    <property type="entry name" value="PEROXIDASE_4"/>
    <property type="match status" value="1"/>
</dbReference>
<keyword evidence="1 5" id="KW-0575">Peroxidase</keyword>
<evidence type="ECO:0000313" key="8">
    <source>
        <dbReference type="Proteomes" id="UP000070544"/>
    </source>
</evidence>
<dbReference type="PANTHER" id="PTHR31356:SF66">
    <property type="entry name" value="CATALASE-PEROXIDASE"/>
    <property type="match status" value="1"/>
</dbReference>
<feature type="domain" description="Plant heme peroxidase family profile" evidence="6">
    <location>
        <begin position="94"/>
        <end position="279"/>
    </location>
</feature>
<dbReference type="STRING" id="1344416.A0A139ATA7"/>
<dbReference type="Gene3D" id="1.10.520.10">
    <property type="match status" value="1"/>
</dbReference>
<evidence type="ECO:0000256" key="3">
    <source>
        <dbReference type="ARBA" id="ARBA00023002"/>
    </source>
</evidence>
<evidence type="ECO:0000313" key="7">
    <source>
        <dbReference type="EMBL" id="KXS19924.1"/>
    </source>
</evidence>
<dbReference type="GO" id="GO:0046872">
    <property type="term" value="F:metal ion binding"/>
    <property type="evidence" value="ECO:0007669"/>
    <property type="project" value="UniProtKB-UniRule"/>
</dbReference>
<dbReference type="Pfam" id="PF00141">
    <property type="entry name" value="peroxidase"/>
    <property type="match status" value="1"/>
</dbReference>
<dbReference type="GO" id="GO:0034599">
    <property type="term" value="P:cellular response to oxidative stress"/>
    <property type="evidence" value="ECO:0007669"/>
    <property type="project" value="InterPro"/>
</dbReference>
<protein>
    <recommendedName>
        <fullName evidence="5">Peroxidase</fullName>
        <ecNumber evidence="5">1.11.1.-</ecNumber>
    </recommendedName>
</protein>
<keyword evidence="2" id="KW-0349">Heme</keyword>
<dbReference type="OrthoDB" id="2114378at2759"/>
<dbReference type="GO" id="GO:0042744">
    <property type="term" value="P:hydrogen peroxide catabolic process"/>
    <property type="evidence" value="ECO:0007669"/>
    <property type="project" value="TreeGrafter"/>
</dbReference>
<dbReference type="InterPro" id="IPR002016">
    <property type="entry name" value="Haem_peroxidase"/>
</dbReference>
<comment type="similarity">
    <text evidence="4">Belongs to the peroxidase family.</text>
</comment>
<evidence type="ECO:0000256" key="4">
    <source>
        <dbReference type="RuleBase" id="RU004241"/>
    </source>
</evidence>
<dbReference type="Gene3D" id="1.10.420.10">
    <property type="entry name" value="Peroxidase, domain 2"/>
    <property type="match status" value="1"/>
</dbReference>